<sequence length="597" mass="61194">MHRLGSLSAALCLVVGLAVGTHALMAAGPAAADVVEPFGKRYEESLYGDFRTVGNTVMGCPTAPADLAARCATAAAGRGGDNNNTFVMERLNTASMADGYGSSTGRVEIPAGARVAYARLFWGGNDGTYKGPSGARLKRCDLSGGDVRPSPGDYATTAPRIRVGAGPETPVSLDSMVADPADTDGPHYYTGESDVTAAFAGVTGGTDTRIAVGNIWAAAGKGCVAGWSLTVVHAFPGPEPTHAPERRNVYVYGGHVLQRSTSPATTITVDGFHRTAGTVRASVTAYEGDRNTPGDTFLVGGEKVAEAHAGGTGNFFTGDDDGSVSPRLVDNLNIDARAFDVPDGAIPVGARSAELTFSTSGDTYVPAALALSVPVPDLEITKTAHPKKAKPGDTLTYTITAKNTGKLDHRNARLSDDLTGTLDDGTYNGDAKATLGTVTYKGPKIGYVGDIPAGGTAKITYSVTVDDPVRGDGKLVNGVVVESPRSNCGRGSEDPACGATPVIDPPERKPTRTPPSTPAPTPTVPSPSPDTAEFSAFPTPVADGTTRQPRPVPHGPGGSMAETGSHGERLWLLGGLALALAATGVVAKAAMRGRREN</sequence>
<evidence type="ECO:0000256" key="3">
    <source>
        <dbReference type="SAM" id="SignalP"/>
    </source>
</evidence>
<evidence type="ECO:0000313" key="6">
    <source>
        <dbReference type="Proteomes" id="UP001603013"/>
    </source>
</evidence>
<feature type="domain" description="DUF7927" evidence="4">
    <location>
        <begin position="378"/>
        <end position="511"/>
    </location>
</feature>
<keyword evidence="3" id="KW-0732">Signal</keyword>
<feature type="signal peptide" evidence="3">
    <location>
        <begin position="1"/>
        <end position="32"/>
    </location>
</feature>
<dbReference type="Gene3D" id="2.60.40.10">
    <property type="entry name" value="Immunoglobulins"/>
    <property type="match status" value="1"/>
</dbReference>
<dbReference type="InterPro" id="IPR057687">
    <property type="entry name" value="DUF7927"/>
</dbReference>
<feature type="region of interest" description="Disordered" evidence="1">
    <location>
        <begin position="483"/>
        <end position="566"/>
    </location>
</feature>
<gene>
    <name evidence="5" type="ORF">ACF05T_29440</name>
</gene>
<feature type="region of interest" description="Disordered" evidence="1">
    <location>
        <begin position="148"/>
        <end position="170"/>
    </location>
</feature>
<organism evidence="5 6">
    <name type="scientific">Streptomyces lateritius</name>
    <dbReference type="NCBI Taxonomy" id="67313"/>
    <lineage>
        <taxon>Bacteria</taxon>
        <taxon>Bacillati</taxon>
        <taxon>Actinomycetota</taxon>
        <taxon>Actinomycetes</taxon>
        <taxon>Kitasatosporales</taxon>
        <taxon>Streptomycetaceae</taxon>
        <taxon>Streptomyces</taxon>
    </lineage>
</organism>
<keyword evidence="2" id="KW-0472">Membrane</keyword>
<feature type="transmembrane region" description="Helical" evidence="2">
    <location>
        <begin position="570"/>
        <end position="591"/>
    </location>
</feature>
<name>A0ABW6YJX6_9ACTN</name>
<evidence type="ECO:0000259" key="4">
    <source>
        <dbReference type="Pfam" id="PF25549"/>
    </source>
</evidence>
<reference evidence="5 6" key="1">
    <citation type="submission" date="2024-10" db="EMBL/GenBank/DDBJ databases">
        <title>The Natural Products Discovery Center: Release of the First 8490 Sequenced Strains for Exploring Actinobacteria Biosynthetic Diversity.</title>
        <authorList>
            <person name="Kalkreuter E."/>
            <person name="Kautsar S.A."/>
            <person name="Yang D."/>
            <person name="Bader C.D."/>
            <person name="Teijaro C.N."/>
            <person name="Fluegel L."/>
            <person name="Davis C.M."/>
            <person name="Simpson J.R."/>
            <person name="Lauterbach L."/>
            <person name="Steele A.D."/>
            <person name="Gui C."/>
            <person name="Meng S."/>
            <person name="Li G."/>
            <person name="Viehrig K."/>
            <person name="Ye F."/>
            <person name="Su P."/>
            <person name="Kiefer A.F."/>
            <person name="Nichols A."/>
            <person name="Cepeda A.J."/>
            <person name="Yan W."/>
            <person name="Fan B."/>
            <person name="Jiang Y."/>
            <person name="Adhikari A."/>
            <person name="Zheng C.-J."/>
            <person name="Schuster L."/>
            <person name="Cowan T.M."/>
            <person name="Smanski M.J."/>
            <person name="Chevrette M.G."/>
            <person name="De Carvalho L.P.S."/>
            <person name="Shen B."/>
        </authorList>
    </citation>
    <scope>NUCLEOTIDE SEQUENCE [LARGE SCALE GENOMIC DNA]</scope>
    <source>
        <strain evidence="5 6">NPDC015755</strain>
    </source>
</reference>
<dbReference type="EMBL" id="JBIBSM010000020">
    <property type="protein sequence ID" value="MFF8280163.1"/>
    <property type="molecule type" value="Genomic_DNA"/>
</dbReference>
<dbReference type="Pfam" id="PF25549">
    <property type="entry name" value="DUF7927"/>
    <property type="match status" value="1"/>
</dbReference>
<accession>A0ABW6YJX6</accession>
<dbReference type="Proteomes" id="UP001603013">
    <property type="component" value="Unassembled WGS sequence"/>
</dbReference>
<keyword evidence="2" id="KW-0812">Transmembrane</keyword>
<proteinExistence type="predicted"/>
<dbReference type="RefSeq" id="WP_391937153.1">
    <property type="nucleotide sequence ID" value="NZ_JBIBSM010000020.1"/>
</dbReference>
<dbReference type="InterPro" id="IPR047589">
    <property type="entry name" value="DUF11_rpt"/>
</dbReference>
<evidence type="ECO:0000256" key="1">
    <source>
        <dbReference type="SAM" id="MobiDB-lite"/>
    </source>
</evidence>
<keyword evidence="6" id="KW-1185">Reference proteome</keyword>
<comment type="caution">
    <text evidence="5">The sequence shown here is derived from an EMBL/GenBank/DDBJ whole genome shotgun (WGS) entry which is preliminary data.</text>
</comment>
<evidence type="ECO:0000256" key="2">
    <source>
        <dbReference type="SAM" id="Phobius"/>
    </source>
</evidence>
<evidence type="ECO:0000313" key="5">
    <source>
        <dbReference type="EMBL" id="MFF8280163.1"/>
    </source>
</evidence>
<feature type="compositionally biased region" description="Pro residues" evidence="1">
    <location>
        <begin position="512"/>
        <end position="528"/>
    </location>
</feature>
<dbReference type="InterPro" id="IPR013783">
    <property type="entry name" value="Ig-like_fold"/>
</dbReference>
<feature type="chain" id="PRO_5046283515" description="DUF7927 domain-containing protein" evidence="3">
    <location>
        <begin position="33"/>
        <end position="597"/>
    </location>
</feature>
<dbReference type="NCBIfam" id="TIGR01451">
    <property type="entry name" value="B_ant_repeat"/>
    <property type="match status" value="1"/>
</dbReference>
<protein>
    <recommendedName>
        <fullName evidence="4">DUF7927 domain-containing protein</fullName>
    </recommendedName>
</protein>
<keyword evidence="2" id="KW-1133">Transmembrane helix</keyword>